<evidence type="ECO:0000313" key="1">
    <source>
        <dbReference type="EMBL" id="EFE65807.2"/>
    </source>
</evidence>
<organism evidence="1 2">
    <name type="scientific">Streptomyces viridosporus (strain ATCC 14672 / DSM 40746 / JCM 4963 / KCTC 9882 / NRRL B-12104 / FH 1290)</name>
    <name type="common">Streptomyces ghanaensis</name>
    <dbReference type="NCBI Taxonomy" id="566461"/>
    <lineage>
        <taxon>Bacteria</taxon>
        <taxon>Bacillati</taxon>
        <taxon>Actinomycetota</taxon>
        <taxon>Actinomycetes</taxon>
        <taxon>Kitasatosporales</taxon>
        <taxon>Streptomycetaceae</taxon>
        <taxon>Streptomyces</taxon>
    </lineage>
</organism>
<proteinExistence type="predicted"/>
<accession>D6A4G7</accession>
<dbReference type="eggNOG" id="ENOG5032GHI">
    <property type="taxonomic scope" value="Bacteria"/>
</dbReference>
<sequence length="84" mass="9797">MADSPDAPFTPYDEQLRAIPDLNERWAAYLGLAEFLETELERWRRRQRKEIALGFREQGKTWKEIGEAMGGVSLQRAHQYSKGE</sequence>
<evidence type="ECO:0000313" key="2">
    <source>
        <dbReference type="Proteomes" id="UP000003824"/>
    </source>
</evidence>
<name>D6A4G7_STRV1</name>
<dbReference type="EMBL" id="DS999641">
    <property type="protein sequence ID" value="EFE65807.2"/>
    <property type="molecule type" value="Genomic_DNA"/>
</dbReference>
<dbReference type="AlphaFoldDB" id="D6A4G7"/>
<protein>
    <submittedName>
        <fullName evidence="1">Predicted protein</fullName>
    </submittedName>
</protein>
<reference evidence="2" key="1">
    <citation type="submission" date="2008-12" db="EMBL/GenBank/DDBJ databases">
        <title>Annotation of Streptomyces ghanaensis ATCC 14672.</title>
        <authorList>
            <consortium name="The Broad Institute Genome Sequencing Platform"/>
            <consortium name="Broad Institute Microbial Sequencing Center"/>
            <person name="Fischbach M."/>
            <person name="Ward D."/>
            <person name="Young S."/>
            <person name="Kodira C.D."/>
            <person name="Zeng Q."/>
            <person name="Koehrsen M."/>
            <person name="Godfrey P."/>
            <person name="Alvarado L."/>
            <person name="Berlin A.M."/>
            <person name="Borenstein D."/>
            <person name="Chen Z."/>
            <person name="Engels R."/>
            <person name="Freedman E."/>
            <person name="Gellesch M."/>
            <person name="Goldberg J."/>
            <person name="Griggs A."/>
            <person name="Gujja S."/>
            <person name="Heiman D.I."/>
            <person name="Hepburn T.A."/>
            <person name="Howarth C."/>
            <person name="Jen D."/>
            <person name="Larson L."/>
            <person name="Lewis B."/>
            <person name="Mehta T."/>
            <person name="Park D."/>
            <person name="Pearson M."/>
            <person name="Roberts A."/>
            <person name="Saif S."/>
            <person name="Shea T.D."/>
            <person name="Shenoy N."/>
            <person name="Sisk P."/>
            <person name="Stolte C."/>
            <person name="Sykes S.N."/>
            <person name="Walk T."/>
            <person name="White J."/>
            <person name="Yandava C."/>
            <person name="Straight P."/>
            <person name="Clardy J."/>
            <person name="Hung D."/>
            <person name="Kolter R."/>
            <person name="Mekalanos J."/>
            <person name="Walker S."/>
            <person name="Walsh C.T."/>
            <person name="Wieland B.L.C."/>
            <person name="Ilzarbe M."/>
            <person name="Galagan J."/>
            <person name="Nusbaum C."/>
            <person name="Birren B."/>
        </authorList>
    </citation>
    <scope>NUCLEOTIDE SEQUENCE [LARGE SCALE GENOMIC DNA]</scope>
    <source>
        <strain evidence="2">ATCC 14672 / DSM 40746 / JCM 4963 / KCTC 9882 / NRRL B-12104 / FH 1290</strain>
    </source>
</reference>
<dbReference type="Proteomes" id="UP000003824">
    <property type="component" value="Unassembled WGS sequence"/>
</dbReference>
<dbReference type="RefSeq" id="WP_004980585.1">
    <property type="nucleotide sequence ID" value="NZ_DS999641.1"/>
</dbReference>
<gene>
    <name evidence="1" type="ORF">SSFG_01061</name>
</gene>